<evidence type="ECO:0000256" key="1">
    <source>
        <dbReference type="ARBA" id="ARBA00004635"/>
    </source>
</evidence>
<dbReference type="SUPFAM" id="SSF53850">
    <property type="entry name" value="Periplasmic binding protein-like II"/>
    <property type="match status" value="1"/>
</dbReference>
<comment type="similarity">
    <text evidence="6">Belongs to the nlpA lipoprotein family.</text>
</comment>
<keyword evidence="5 6" id="KW-0449">Lipoprotein</keyword>
<accession>A0ABZ3F4S7</accession>
<reference evidence="7 8" key="1">
    <citation type="submission" date="2024-02" db="EMBL/GenBank/DDBJ databases">
        <title>Genome and pathogenicity analysis of Helicobacter mastomyrinus isolated from mice.</title>
        <authorList>
            <person name="Zhu L."/>
        </authorList>
    </citation>
    <scope>NUCLEOTIDE SEQUENCE [LARGE SCALE GENOMIC DNA]</scope>
    <source>
        <strain evidence="7 8">Hm-17</strain>
    </source>
</reference>
<evidence type="ECO:0000313" key="8">
    <source>
        <dbReference type="Proteomes" id="UP001434737"/>
    </source>
</evidence>
<organism evidence="7 8">
    <name type="scientific">Helicobacter mastomyrinus</name>
    <dbReference type="NCBI Taxonomy" id="287948"/>
    <lineage>
        <taxon>Bacteria</taxon>
        <taxon>Pseudomonadati</taxon>
        <taxon>Campylobacterota</taxon>
        <taxon>Epsilonproteobacteria</taxon>
        <taxon>Campylobacterales</taxon>
        <taxon>Helicobacteraceae</taxon>
        <taxon>Helicobacter</taxon>
    </lineage>
</organism>
<dbReference type="EMBL" id="CP145316">
    <property type="protein sequence ID" value="XAM17132.1"/>
    <property type="molecule type" value="Genomic_DNA"/>
</dbReference>
<protein>
    <recommendedName>
        <fullName evidence="6">Lipoprotein</fullName>
    </recommendedName>
</protein>
<dbReference type="CDD" id="cd13597">
    <property type="entry name" value="PBP2_lipoprotein_Tp32"/>
    <property type="match status" value="1"/>
</dbReference>
<dbReference type="PROSITE" id="PS51257">
    <property type="entry name" value="PROKAR_LIPOPROTEIN"/>
    <property type="match status" value="1"/>
</dbReference>
<evidence type="ECO:0000256" key="3">
    <source>
        <dbReference type="ARBA" id="ARBA00023136"/>
    </source>
</evidence>
<keyword evidence="2" id="KW-0732">Signal</keyword>
<evidence type="ECO:0000256" key="2">
    <source>
        <dbReference type="ARBA" id="ARBA00022729"/>
    </source>
</evidence>
<dbReference type="PANTHER" id="PTHR30429">
    <property type="entry name" value="D-METHIONINE-BINDING LIPOPROTEIN METQ"/>
    <property type="match status" value="1"/>
</dbReference>
<dbReference type="PIRSF" id="PIRSF002854">
    <property type="entry name" value="MetQ"/>
    <property type="match status" value="1"/>
</dbReference>
<dbReference type="PANTHER" id="PTHR30429:SF0">
    <property type="entry name" value="METHIONINE-BINDING LIPOPROTEIN METQ"/>
    <property type="match status" value="1"/>
</dbReference>
<evidence type="ECO:0000256" key="5">
    <source>
        <dbReference type="ARBA" id="ARBA00023288"/>
    </source>
</evidence>
<proteinExistence type="inferred from homology"/>
<dbReference type="InterPro" id="IPR004872">
    <property type="entry name" value="Lipoprotein_NlpA"/>
</dbReference>
<dbReference type="Pfam" id="PF03180">
    <property type="entry name" value="Lipoprotein_9"/>
    <property type="match status" value="1"/>
</dbReference>
<sequence length="281" mass="30794">MRKLGILLLTILAFIGCGDDKADSHIESNTQTQDKAELTILRVGATPVPAAEILEFIKPQMKAQGVEMQIQQFTDYVVPNVSLAEGSSDANMYQHKPFMDKTNEQKGYHLVALAPIYIVPLGFYSNKFKNIDEFPQGATIAIPGDASNMARAFILLHDNGVITLNDAKNLSASELDIVENPKGLVFKPLEAAGLPKVLDSVDGAVINANYALQAQMSIKESLFHENDKSAYVNVLVSREDNQNDERIAVLKNALLSDETRAFILSKYEGQILPAAQDSTKE</sequence>
<keyword evidence="8" id="KW-1185">Reference proteome</keyword>
<comment type="subcellular location">
    <subcellularLocation>
        <location evidence="1">Membrane</location>
        <topology evidence="1">Lipid-anchor</topology>
    </subcellularLocation>
</comment>
<keyword evidence="4" id="KW-0564">Palmitate</keyword>
<name>A0ABZ3F4S7_9HELI</name>
<gene>
    <name evidence="7" type="ORF">V3I05_05405</name>
</gene>
<dbReference type="Gene3D" id="3.40.190.10">
    <property type="entry name" value="Periplasmic binding protein-like II"/>
    <property type="match status" value="2"/>
</dbReference>
<dbReference type="RefSeq" id="WP_300450500.1">
    <property type="nucleotide sequence ID" value="NZ_CP145316.1"/>
</dbReference>
<dbReference type="Proteomes" id="UP001434737">
    <property type="component" value="Chromosome"/>
</dbReference>
<keyword evidence="3" id="KW-0472">Membrane</keyword>
<evidence type="ECO:0000256" key="6">
    <source>
        <dbReference type="PIRNR" id="PIRNR002854"/>
    </source>
</evidence>
<evidence type="ECO:0000313" key="7">
    <source>
        <dbReference type="EMBL" id="XAM17132.1"/>
    </source>
</evidence>
<evidence type="ECO:0000256" key="4">
    <source>
        <dbReference type="ARBA" id="ARBA00023139"/>
    </source>
</evidence>